<keyword evidence="3 6" id="KW-0378">Hydrolase</keyword>
<name>A0A931GMZ5_9ACTN</name>
<dbReference type="Proteomes" id="UP000614047">
    <property type="component" value="Unassembled WGS sequence"/>
</dbReference>
<dbReference type="PANTHER" id="PTHR21661">
    <property type="entry name" value="EPOXIDE HYDROLASE 1-RELATED"/>
    <property type="match status" value="1"/>
</dbReference>
<evidence type="ECO:0000313" key="6">
    <source>
        <dbReference type="EMBL" id="MBG6088986.1"/>
    </source>
</evidence>
<evidence type="ECO:0000259" key="5">
    <source>
        <dbReference type="Pfam" id="PF06441"/>
    </source>
</evidence>
<evidence type="ECO:0000256" key="1">
    <source>
        <dbReference type="ARBA" id="ARBA00010088"/>
    </source>
</evidence>
<dbReference type="PRINTS" id="PR00412">
    <property type="entry name" value="EPOXHYDRLASE"/>
</dbReference>
<dbReference type="InterPro" id="IPR010497">
    <property type="entry name" value="Epoxide_hydro_N"/>
</dbReference>
<comment type="similarity">
    <text evidence="1">Belongs to the peptidase S33 family.</text>
</comment>
<evidence type="ECO:0000256" key="4">
    <source>
        <dbReference type="PIRSR" id="PIRSR001112-1"/>
    </source>
</evidence>
<protein>
    <submittedName>
        <fullName evidence="6">Microsomal epoxide hydrolase</fullName>
        <ecNumber evidence="6">3.3.2.9</ecNumber>
    </submittedName>
</protein>
<dbReference type="PANTHER" id="PTHR21661:SF35">
    <property type="entry name" value="EPOXIDE HYDROLASE"/>
    <property type="match status" value="1"/>
</dbReference>
<comment type="caution">
    <text evidence="6">The sequence shown here is derived from an EMBL/GenBank/DDBJ whole genome shotgun (WGS) entry which is preliminary data.</text>
</comment>
<sequence length="383" mass="42119">MSAPGVPGVRPFRLEVPDSALDDLRDRLGRTRWPADFEGSGWAYGVPLAHLRDLAEYWRTGYDWRACEAELNLHPQFTTTIDGAGVHFLHVRSPEPDAMPLVMTHGWPGSVVEFLDVIGPLADPRAHGADPAGAFHLVLPHIPGFALSGPLPEAGWDVDRIARAWAELMRRLGYRRYGAQGGDWGHAITRRLAALDGDHVIAVHLNTLFTPPPADPGELAALSEDDRARLRLMTESYAEMAGYAQIQGTRPQTLAYGLTDSPVGQLAWIAEKWHEWADPGSVVTRDRLLTNVMLYWLTATAGSSARLYYEDFHPSAPPSAEPCTTPVGVAVFAGDLARPVRSLAERENSIAYWSELPRGGHFAALECPGLFAEDVRTFFGLFR</sequence>
<feature type="domain" description="Epoxide hydrolase N-terminal" evidence="5">
    <location>
        <begin position="9"/>
        <end position="114"/>
    </location>
</feature>
<accession>A0A931GMZ5</accession>
<feature type="active site" description="Proton acceptor" evidence="4">
    <location>
        <position position="361"/>
    </location>
</feature>
<dbReference type="SUPFAM" id="SSF53474">
    <property type="entry name" value="alpha/beta-Hydrolases"/>
    <property type="match status" value="1"/>
</dbReference>
<evidence type="ECO:0000313" key="7">
    <source>
        <dbReference type="Proteomes" id="UP000614047"/>
    </source>
</evidence>
<dbReference type="RefSeq" id="WP_197011645.1">
    <property type="nucleotide sequence ID" value="NZ_BAABES010000026.1"/>
</dbReference>
<dbReference type="AlphaFoldDB" id="A0A931GMZ5"/>
<feature type="active site" description="Proton donor" evidence="4">
    <location>
        <position position="308"/>
    </location>
</feature>
<dbReference type="GO" id="GO:0097176">
    <property type="term" value="P:epoxide metabolic process"/>
    <property type="evidence" value="ECO:0007669"/>
    <property type="project" value="TreeGrafter"/>
</dbReference>
<evidence type="ECO:0000256" key="3">
    <source>
        <dbReference type="ARBA" id="ARBA00022801"/>
    </source>
</evidence>
<gene>
    <name evidence="6" type="ORF">IW256_003099</name>
</gene>
<dbReference type="InterPro" id="IPR016292">
    <property type="entry name" value="Epoxide_hydrolase"/>
</dbReference>
<evidence type="ECO:0000256" key="2">
    <source>
        <dbReference type="ARBA" id="ARBA00022797"/>
    </source>
</evidence>
<organism evidence="6 7">
    <name type="scientific">Actinomadura viridis</name>
    <dbReference type="NCBI Taxonomy" id="58110"/>
    <lineage>
        <taxon>Bacteria</taxon>
        <taxon>Bacillati</taxon>
        <taxon>Actinomycetota</taxon>
        <taxon>Actinomycetes</taxon>
        <taxon>Streptosporangiales</taxon>
        <taxon>Thermomonosporaceae</taxon>
        <taxon>Actinomadura</taxon>
    </lineage>
</organism>
<dbReference type="EC" id="3.3.2.9" evidence="6"/>
<keyword evidence="2" id="KW-0058">Aromatic hydrocarbons catabolism</keyword>
<dbReference type="Gene3D" id="3.40.50.1820">
    <property type="entry name" value="alpha/beta hydrolase"/>
    <property type="match status" value="1"/>
</dbReference>
<dbReference type="Pfam" id="PF06441">
    <property type="entry name" value="EHN"/>
    <property type="match status" value="1"/>
</dbReference>
<dbReference type="PIRSF" id="PIRSF001112">
    <property type="entry name" value="Epoxide_hydrolase"/>
    <property type="match status" value="1"/>
</dbReference>
<keyword evidence="7" id="KW-1185">Reference proteome</keyword>
<reference evidence="6" key="1">
    <citation type="submission" date="2020-11" db="EMBL/GenBank/DDBJ databases">
        <title>Sequencing the genomes of 1000 actinobacteria strains.</title>
        <authorList>
            <person name="Klenk H.-P."/>
        </authorList>
    </citation>
    <scope>NUCLEOTIDE SEQUENCE</scope>
    <source>
        <strain evidence="6">DSM 43175</strain>
    </source>
</reference>
<dbReference type="InterPro" id="IPR000639">
    <property type="entry name" value="Epox_hydrolase-like"/>
</dbReference>
<dbReference type="EMBL" id="JADOUA010000001">
    <property type="protein sequence ID" value="MBG6088986.1"/>
    <property type="molecule type" value="Genomic_DNA"/>
</dbReference>
<feature type="active site" description="Nucleophile" evidence="4">
    <location>
        <position position="183"/>
    </location>
</feature>
<dbReference type="InterPro" id="IPR029058">
    <property type="entry name" value="AB_hydrolase_fold"/>
</dbReference>
<proteinExistence type="inferred from homology"/>
<dbReference type="GO" id="GO:0033961">
    <property type="term" value="F:cis-stilbene-oxide hydrolase activity"/>
    <property type="evidence" value="ECO:0007669"/>
    <property type="project" value="UniProtKB-EC"/>
</dbReference>